<reference evidence="5 6" key="1">
    <citation type="submission" date="2016-10" db="EMBL/GenBank/DDBJ databases">
        <authorList>
            <person name="de Groot N.N."/>
        </authorList>
    </citation>
    <scope>NUCLEOTIDE SEQUENCE [LARGE SCALE GENOMIC DNA]</scope>
    <source>
        <strain evidence="5 6">558</strain>
    </source>
</reference>
<dbReference type="Pfam" id="PF06094">
    <property type="entry name" value="GGACT"/>
    <property type="match status" value="1"/>
</dbReference>
<evidence type="ECO:0000313" key="6">
    <source>
        <dbReference type="Proteomes" id="UP000199493"/>
    </source>
</evidence>
<comment type="similarity">
    <text evidence="1 3">Belongs to the gamma-glutamylcyclotransferase family.</text>
</comment>
<dbReference type="AlphaFoldDB" id="A0A1H8JT06"/>
<evidence type="ECO:0000256" key="2">
    <source>
        <dbReference type="PIRSR" id="PIRSR639126-1"/>
    </source>
</evidence>
<gene>
    <name evidence="5" type="ORF">SAMN04490369_102649</name>
</gene>
<dbReference type="InterPro" id="IPR013024">
    <property type="entry name" value="GGCT-like"/>
</dbReference>
<dbReference type="InterPro" id="IPR036568">
    <property type="entry name" value="GGCT-like_sf"/>
</dbReference>
<evidence type="ECO:0000256" key="1">
    <source>
        <dbReference type="ARBA" id="ARBA00008861"/>
    </source>
</evidence>
<dbReference type="CDD" id="cd06661">
    <property type="entry name" value="GGCT_like"/>
    <property type="match status" value="1"/>
</dbReference>
<dbReference type="GO" id="GO:0061929">
    <property type="term" value="F:gamma-glutamylaminecyclotransferase activity"/>
    <property type="evidence" value="ECO:0007669"/>
    <property type="project" value="InterPro"/>
</dbReference>
<keyword evidence="5" id="KW-0808">Transferase</keyword>
<dbReference type="InterPro" id="IPR009288">
    <property type="entry name" value="AIG2-like_dom"/>
</dbReference>
<evidence type="ECO:0000259" key="4">
    <source>
        <dbReference type="Pfam" id="PF06094"/>
    </source>
</evidence>
<feature type="domain" description="Gamma-glutamylcyclotransferase AIG2-like" evidence="4">
    <location>
        <begin position="14"/>
        <end position="126"/>
    </location>
</feature>
<accession>A0A1H8JT06</accession>
<dbReference type="EMBL" id="FODB01000026">
    <property type="protein sequence ID" value="SEN83874.1"/>
    <property type="molecule type" value="Genomic_DNA"/>
</dbReference>
<protein>
    <recommendedName>
        <fullName evidence="3">Gamma-glutamylcyclotransferase family protein</fullName>
    </recommendedName>
</protein>
<organism evidence="5 6">
    <name type="scientific">Vreelandella aquamarina</name>
    <dbReference type="NCBI Taxonomy" id="77097"/>
    <lineage>
        <taxon>Bacteria</taxon>
        <taxon>Pseudomonadati</taxon>
        <taxon>Pseudomonadota</taxon>
        <taxon>Gammaproteobacteria</taxon>
        <taxon>Oceanospirillales</taxon>
        <taxon>Halomonadaceae</taxon>
        <taxon>Vreelandella</taxon>
    </lineage>
</organism>
<evidence type="ECO:0000256" key="3">
    <source>
        <dbReference type="RuleBase" id="RU367036"/>
    </source>
</evidence>
<proteinExistence type="inferred from homology"/>
<dbReference type="GO" id="GO:0005829">
    <property type="term" value="C:cytosol"/>
    <property type="evidence" value="ECO:0007669"/>
    <property type="project" value="TreeGrafter"/>
</dbReference>
<dbReference type="PANTHER" id="PTHR12510:SF4">
    <property type="entry name" value="GAMMA-GLUTAMYLAMINECYCLOTRANSFERASE"/>
    <property type="match status" value="1"/>
</dbReference>
<dbReference type="Gene3D" id="3.10.490.10">
    <property type="entry name" value="Gamma-glutamyl cyclotransferase-like"/>
    <property type="match status" value="1"/>
</dbReference>
<dbReference type="Proteomes" id="UP000199493">
    <property type="component" value="Unassembled WGS sequence"/>
</dbReference>
<dbReference type="InterPro" id="IPR039126">
    <property type="entry name" value="GGACT"/>
</dbReference>
<evidence type="ECO:0000313" key="5">
    <source>
        <dbReference type="EMBL" id="SEN83874.1"/>
    </source>
</evidence>
<dbReference type="STRING" id="77097.SAMN04490369_102649"/>
<dbReference type="RefSeq" id="WP_089675412.1">
    <property type="nucleotide sequence ID" value="NZ_FODB01000026.1"/>
</dbReference>
<dbReference type="GO" id="GO:0016740">
    <property type="term" value="F:transferase activity"/>
    <property type="evidence" value="ECO:0007669"/>
    <property type="project" value="UniProtKB-KW"/>
</dbReference>
<name>A0A1H8JT06_9GAMM</name>
<sequence length="126" mass="14151">MNHLHQAIQRCPRVAVYGTLKHGHRNHHWLNGADMLGQDRLTGITLYDLGPYPGAKLTPSTGVTVEVYAINAEQLARLDQLEGYFHHAPSQGLYNRTTLPTQYGDAWCYIYNPAVEQGSLMDSGEW</sequence>
<dbReference type="SUPFAM" id="SSF110857">
    <property type="entry name" value="Gamma-glutamyl cyclotransferase-like"/>
    <property type="match status" value="1"/>
</dbReference>
<dbReference type="PANTHER" id="PTHR12510">
    <property type="entry name" value="TROPONIN C-AKIN-1 PROTEIN"/>
    <property type="match status" value="1"/>
</dbReference>
<feature type="active site" description="Proton acceptor" evidence="2">
    <location>
        <position position="82"/>
    </location>
</feature>